<sequence length="314" mass="34071">MLPLSSPRSGRQPGAWPPPPLLLSAAVLLCVVSLGAGLPAGRKCPHLIDCAKEGRHFCCMERRRHHQHGTYHPELDEEIDYLQSVIKKQEVSDIKQQNRPFVATSQADVQKGMTNAYKHRQKSQPHPLSGSLHASTTTPGPTGTALPNTMTTKPRNTEADGRAGPIVAPVPRNDRIIVIIISLCVAVGAIAVILATACFIKLQNESHLAQKVDYPAFRGQGASAASATGAVMGDKTLAQSAQMYHYQHQKQQMLSMGNHKPEQKINDTEVTSDEEEVGGDFTVYECPGLAPTGEMEVKNPLFDDSTLQFQGNPK</sequence>
<dbReference type="Ensembl" id="ENSENLT00000051273.1">
    <property type="protein sequence ID" value="ENSENLP00000050053.1"/>
    <property type="gene ID" value="ENSENLG00000021042.1"/>
</dbReference>
<feature type="transmembrane region" description="Helical" evidence="2">
    <location>
        <begin position="176"/>
        <end position="200"/>
    </location>
</feature>
<feature type="region of interest" description="Disordered" evidence="1">
    <location>
        <begin position="295"/>
        <end position="314"/>
    </location>
</feature>
<proteinExistence type="predicted"/>
<evidence type="ECO:0000313" key="5">
    <source>
        <dbReference type="Proteomes" id="UP000472264"/>
    </source>
</evidence>
<keyword evidence="2" id="KW-0472">Membrane</keyword>
<evidence type="ECO:0000256" key="2">
    <source>
        <dbReference type="SAM" id="Phobius"/>
    </source>
</evidence>
<dbReference type="PANTHER" id="PTHR23352">
    <property type="entry name" value="NEURAL PROLIFERATION DIFFERENTIATION AND CONTROL PROTEIN-1 NPDC-1 PROTEIN"/>
    <property type="match status" value="1"/>
</dbReference>
<dbReference type="InParanoid" id="A0A665X1B0"/>
<dbReference type="InterPro" id="IPR009635">
    <property type="entry name" value="NPDC1"/>
</dbReference>
<feature type="signal peptide" evidence="3">
    <location>
        <begin position="1"/>
        <end position="37"/>
    </location>
</feature>
<reference evidence="4" key="1">
    <citation type="submission" date="2021-04" db="EMBL/GenBank/DDBJ databases">
        <authorList>
            <consortium name="Wellcome Sanger Institute Data Sharing"/>
        </authorList>
    </citation>
    <scope>NUCLEOTIDE SEQUENCE [LARGE SCALE GENOMIC DNA]</scope>
</reference>
<dbReference type="OMA" id="TVCWVRL"/>
<feature type="compositionally biased region" description="Polar residues" evidence="1">
    <location>
        <begin position="145"/>
        <end position="154"/>
    </location>
</feature>
<dbReference type="Proteomes" id="UP000472264">
    <property type="component" value="Chromosome 12"/>
</dbReference>
<evidence type="ECO:0000313" key="4">
    <source>
        <dbReference type="Ensembl" id="ENSENLP00000050053.1"/>
    </source>
</evidence>
<keyword evidence="2" id="KW-1133">Transmembrane helix</keyword>
<dbReference type="GO" id="GO:0016020">
    <property type="term" value="C:membrane"/>
    <property type="evidence" value="ECO:0007669"/>
    <property type="project" value="InterPro"/>
</dbReference>
<gene>
    <name evidence="4" type="primary">npdc1a</name>
</gene>
<name>A0A665X1B0_ECHNA</name>
<accession>A0A665X1B0</accession>
<keyword evidence="5" id="KW-1185">Reference proteome</keyword>
<feature type="chain" id="PRO_5025368102" evidence="3">
    <location>
        <begin position="38"/>
        <end position="314"/>
    </location>
</feature>
<evidence type="ECO:0000256" key="3">
    <source>
        <dbReference type="SAM" id="SignalP"/>
    </source>
</evidence>
<keyword evidence="3" id="KW-0732">Signal</keyword>
<feature type="compositionally biased region" description="Polar residues" evidence="1">
    <location>
        <begin position="305"/>
        <end position="314"/>
    </location>
</feature>
<evidence type="ECO:0000256" key="1">
    <source>
        <dbReference type="SAM" id="MobiDB-lite"/>
    </source>
</evidence>
<dbReference type="Pfam" id="PF06809">
    <property type="entry name" value="NPDC1"/>
    <property type="match status" value="1"/>
</dbReference>
<protein>
    <submittedName>
        <fullName evidence="4">Neural proliferation differentiation and control protein 1-like</fullName>
    </submittedName>
</protein>
<dbReference type="FunCoup" id="A0A665X1B0">
    <property type="interactions" value="283"/>
</dbReference>
<organism evidence="4 5">
    <name type="scientific">Echeneis naucrates</name>
    <name type="common">Live sharksucker</name>
    <dbReference type="NCBI Taxonomy" id="173247"/>
    <lineage>
        <taxon>Eukaryota</taxon>
        <taxon>Metazoa</taxon>
        <taxon>Chordata</taxon>
        <taxon>Craniata</taxon>
        <taxon>Vertebrata</taxon>
        <taxon>Euteleostomi</taxon>
        <taxon>Actinopterygii</taxon>
        <taxon>Neopterygii</taxon>
        <taxon>Teleostei</taxon>
        <taxon>Neoteleostei</taxon>
        <taxon>Acanthomorphata</taxon>
        <taxon>Carangaria</taxon>
        <taxon>Carangiformes</taxon>
        <taxon>Echeneidae</taxon>
        <taxon>Echeneis</taxon>
    </lineage>
</organism>
<feature type="region of interest" description="Disordered" evidence="1">
    <location>
        <begin position="117"/>
        <end position="165"/>
    </location>
</feature>
<dbReference type="PANTHER" id="PTHR23352:SF2">
    <property type="entry name" value="NEURAL PROLIFERATION DIFFERENTIATION AND CONTROL PROTEIN 1"/>
    <property type="match status" value="1"/>
</dbReference>
<reference evidence="4" key="2">
    <citation type="submission" date="2025-08" db="UniProtKB">
        <authorList>
            <consortium name="Ensembl"/>
        </authorList>
    </citation>
    <scope>IDENTIFICATION</scope>
</reference>
<dbReference type="AlphaFoldDB" id="A0A665X1B0"/>
<keyword evidence="2" id="KW-0812">Transmembrane</keyword>
<reference evidence="4" key="3">
    <citation type="submission" date="2025-09" db="UniProtKB">
        <authorList>
            <consortium name="Ensembl"/>
        </authorList>
    </citation>
    <scope>IDENTIFICATION</scope>
</reference>
<dbReference type="OrthoDB" id="6270617at2759"/>